<evidence type="ECO:0000256" key="3">
    <source>
        <dbReference type="ARBA" id="ARBA00022741"/>
    </source>
</evidence>
<dbReference type="Gene3D" id="3.40.50.300">
    <property type="entry name" value="P-loop containing nucleotide triphosphate hydrolases"/>
    <property type="match status" value="1"/>
</dbReference>
<dbReference type="InterPro" id="IPR017911">
    <property type="entry name" value="MacB-like_ATP-bd"/>
</dbReference>
<evidence type="ECO:0000313" key="7">
    <source>
        <dbReference type="Proteomes" id="UP000000611"/>
    </source>
</evidence>
<dbReference type="GO" id="GO:0016887">
    <property type="term" value="F:ATP hydrolysis activity"/>
    <property type="evidence" value="ECO:0007669"/>
    <property type="project" value="InterPro"/>
</dbReference>
<dbReference type="Proteomes" id="UP000000611">
    <property type="component" value="Chromosome"/>
</dbReference>
<proteinExistence type="inferred from homology"/>
<dbReference type="PANTHER" id="PTHR42798">
    <property type="entry name" value="LIPOPROTEIN-RELEASING SYSTEM ATP-BINDING PROTEIN LOLD"/>
    <property type="match status" value="1"/>
</dbReference>
<dbReference type="OrthoDB" id="9805538at2"/>
<organism evidence="6 7">
    <name type="scientific">Borrelia duttonii (strain Ly)</name>
    <dbReference type="NCBI Taxonomy" id="412419"/>
    <lineage>
        <taxon>Bacteria</taxon>
        <taxon>Pseudomonadati</taxon>
        <taxon>Spirochaetota</taxon>
        <taxon>Spirochaetia</taxon>
        <taxon>Spirochaetales</taxon>
        <taxon>Borreliaceae</taxon>
        <taxon>Borrelia</taxon>
    </lineage>
</organism>
<dbReference type="Pfam" id="PF00005">
    <property type="entry name" value="ABC_tran"/>
    <property type="match status" value="1"/>
</dbReference>
<dbReference type="HOGENOM" id="CLU_000604_1_22_12"/>
<dbReference type="InterPro" id="IPR017871">
    <property type="entry name" value="ABC_transporter-like_CS"/>
</dbReference>
<keyword evidence="7" id="KW-1185">Reference proteome</keyword>
<comment type="similarity">
    <text evidence="1">Belongs to the ABC transporter superfamily.</text>
</comment>
<dbReference type="EMBL" id="CP000976">
    <property type="protein sequence ID" value="ACH93039.1"/>
    <property type="molecule type" value="Genomic_DNA"/>
</dbReference>
<dbReference type="GO" id="GO:0005524">
    <property type="term" value="F:ATP binding"/>
    <property type="evidence" value="ECO:0007669"/>
    <property type="project" value="UniProtKB-KW"/>
</dbReference>
<evidence type="ECO:0000256" key="2">
    <source>
        <dbReference type="ARBA" id="ARBA00022448"/>
    </source>
</evidence>
<dbReference type="PROSITE" id="PS00211">
    <property type="entry name" value="ABC_TRANSPORTER_1"/>
    <property type="match status" value="1"/>
</dbReference>
<dbReference type="SUPFAM" id="SSF52540">
    <property type="entry name" value="P-loop containing nucleoside triphosphate hydrolases"/>
    <property type="match status" value="1"/>
</dbReference>
<dbReference type="CDD" id="cd03255">
    <property type="entry name" value="ABC_MJ0796_LolCDE_FtsE"/>
    <property type="match status" value="1"/>
</dbReference>
<reference evidence="6 7" key="1">
    <citation type="journal article" date="2008" name="PLoS Genet.">
        <title>The genome of Borrelia recurrentis, the agent of deadly louse-borne relapsing fever, is a degraded subset of tick-borne Borrelia duttonii.</title>
        <authorList>
            <person name="Lescot M."/>
            <person name="Audic S."/>
            <person name="Robert C."/>
            <person name="Nguyen T.T."/>
            <person name="Blanc G."/>
            <person name="Cutler S.J."/>
            <person name="Wincker P."/>
            <person name="Couloux A."/>
            <person name="Claverie J.-M."/>
            <person name="Raoult D."/>
            <person name="Drancourt M."/>
        </authorList>
    </citation>
    <scope>NUCLEOTIDE SEQUENCE [LARGE SCALE GENOMIC DNA]</scope>
    <source>
        <strain evidence="6 7">Ly</strain>
    </source>
</reference>
<sequence length="229" mass="25812">MHNTQNIICIKEIYKTYTKNKTKIQVLENLNLNVKNGDFISIQGKSGCGKSTLFNIISGIDKMDSGDIISCGISLKNANEKTLSLYKNTKIGLVFQNHNLIDEFNVFENIILPKIIEGKDNFAEIKKKALRLMKILDIETRKEHYPSELSGGEAQRAAIARALINEPNIILCDEPTGNLDINTAKTVESLLIETSKTFNKTLLLVSHNPEFSNKADIKYELRDKTLKRI</sequence>
<dbReference type="PANTHER" id="PTHR42798:SF4">
    <property type="entry name" value="ABC TRANSPORTER DOMAIN-CONTAINING PROTEIN"/>
    <property type="match status" value="1"/>
</dbReference>
<dbReference type="eggNOG" id="COG1136">
    <property type="taxonomic scope" value="Bacteria"/>
</dbReference>
<keyword evidence="2" id="KW-0813">Transport</keyword>
<keyword evidence="3" id="KW-0547">Nucleotide-binding</keyword>
<dbReference type="STRING" id="412419.BDU_83"/>
<dbReference type="InterPro" id="IPR027417">
    <property type="entry name" value="P-loop_NTPase"/>
</dbReference>
<dbReference type="InterPro" id="IPR003593">
    <property type="entry name" value="AAA+_ATPase"/>
</dbReference>
<gene>
    <name evidence="6" type="ordered locus">BDU_83</name>
</gene>
<dbReference type="AlphaFoldDB" id="B5RLF4"/>
<dbReference type="SMART" id="SM00382">
    <property type="entry name" value="AAA"/>
    <property type="match status" value="1"/>
</dbReference>
<evidence type="ECO:0000259" key="5">
    <source>
        <dbReference type="PROSITE" id="PS50893"/>
    </source>
</evidence>
<evidence type="ECO:0000313" key="6">
    <source>
        <dbReference type="EMBL" id="ACH93039.1"/>
    </source>
</evidence>
<dbReference type="InterPro" id="IPR003439">
    <property type="entry name" value="ABC_transporter-like_ATP-bd"/>
</dbReference>
<dbReference type="PROSITE" id="PS50893">
    <property type="entry name" value="ABC_TRANSPORTER_2"/>
    <property type="match status" value="1"/>
</dbReference>
<feature type="domain" description="ABC transporter" evidence="5">
    <location>
        <begin position="8"/>
        <end position="229"/>
    </location>
</feature>
<name>B5RLF4_BORDL</name>
<evidence type="ECO:0000256" key="1">
    <source>
        <dbReference type="ARBA" id="ARBA00005417"/>
    </source>
</evidence>
<evidence type="ECO:0000256" key="4">
    <source>
        <dbReference type="ARBA" id="ARBA00022840"/>
    </source>
</evidence>
<dbReference type="RefSeq" id="WP_012537851.1">
    <property type="nucleotide sequence ID" value="NC_011229.1"/>
</dbReference>
<protein>
    <submittedName>
        <fullName evidence="6">ABC transporter, ATP-binding protein</fullName>
    </submittedName>
</protein>
<dbReference type="KEGG" id="bdu:BDU_83"/>
<keyword evidence="4 6" id="KW-0067">ATP-binding</keyword>
<accession>B5RLF4</accession>